<accession>A0A816J9Z0</accession>
<dbReference type="Proteomes" id="UP001295469">
    <property type="component" value="Chromosome C09"/>
</dbReference>
<gene>
    <name evidence="1" type="ORF">DARMORV10_C09P39380.1</name>
</gene>
<dbReference type="AlphaFoldDB" id="A0A816J9Z0"/>
<protein>
    <submittedName>
        <fullName evidence="1">(rape) hypothetical protein</fullName>
    </submittedName>
</protein>
<organism evidence="1">
    <name type="scientific">Brassica napus</name>
    <name type="common">Rape</name>
    <dbReference type="NCBI Taxonomy" id="3708"/>
    <lineage>
        <taxon>Eukaryota</taxon>
        <taxon>Viridiplantae</taxon>
        <taxon>Streptophyta</taxon>
        <taxon>Embryophyta</taxon>
        <taxon>Tracheophyta</taxon>
        <taxon>Spermatophyta</taxon>
        <taxon>Magnoliopsida</taxon>
        <taxon>eudicotyledons</taxon>
        <taxon>Gunneridae</taxon>
        <taxon>Pentapetalae</taxon>
        <taxon>rosids</taxon>
        <taxon>malvids</taxon>
        <taxon>Brassicales</taxon>
        <taxon>Brassicaceae</taxon>
        <taxon>Brassiceae</taxon>
        <taxon>Brassica</taxon>
    </lineage>
</organism>
<dbReference type="EMBL" id="HG994373">
    <property type="protein sequence ID" value="CAF1751079.1"/>
    <property type="molecule type" value="Genomic_DNA"/>
</dbReference>
<reference evidence="1" key="1">
    <citation type="submission" date="2021-01" db="EMBL/GenBank/DDBJ databases">
        <authorList>
            <consortium name="Genoscope - CEA"/>
            <person name="William W."/>
        </authorList>
    </citation>
    <scope>NUCLEOTIDE SEQUENCE</scope>
</reference>
<dbReference type="PANTHER" id="PTHR38146:SF8">
    <property type="entry name" value="TIFY DOMAIN-CONTAINING PROTEIN"/>
    <property type="match status" value="1"/>
</dbReference>
<evidence type="ECO:0000313" key="1">
    <source>
        <dbReference type="EMBL" id="CAF1751079.1"/>
    </source>
</evidence>
<sequence length="274" mass="30339">MHHLCPRSRRHPSLSRGFAACQALVRFFALHRIKPHAPPLVRAPVNSFEFHSCERTPQAGYLTRLLGYLIPFAPLAFVSQCQCRPSRVLSPLVFFPISTHFTAPPEIPSAPTVLKLDALRPIIPDNACILCITAAAGTELADAYSPDTVIASSLGKEESGPCLSPSVADHPLGPATDHRLGKLLPHQLANQTRAPPRADSLLLSLRGISSRFQLLFPSQGQVLTRYSPVRHWKHHFPSDLHVLSMPPAFILSQDRTLHEIHSCITYSFLLRRQS</sequence>
<name>A0A816J9Z0_BRANA</name>
<dbReference type="PANTHER" id="PTHR38146">
    <property type="entry name" value="30S RIBOSOMAL PROTEIN S12, CHLOROPLASTIC"/>
    <property type="match status" value="1"/>
</dbReference>
<proteinExistence type="predicted"/>